<accession>A0A6N9TV60</accession>
<dbReference type="Proteomes" id="UP000471293">
    <property type="component" value="Unassembled WGS sequence"/>
</dbReference>
<evidence type="ECO:0000313" key="3">
    <source>
        <dbReference type="Proteomes" id="UP000471293"/>
    </source>
</evidence>
<feature type="region of interest" description="Disordered" evidence="1">
    <location>
        <begin position="1"/>
        <end position="33"/>
    </location>
</feature>
<feature type="compositionally biased region" description="Polar residues" evidence="1">
    <location>
        <begin position="11"/>
        <end position="20"/>
    </location>
</feature>
<dbReference type="EMBL" id="JAAGLQ010000022">
    <property type="protein sequence ID" value="NEA14152.1"/>
    <property type="molecule type" value="Genomic_DNA"/>
</dbReference>
<evidence type="ECO:0000313" key="2">
    <source>
        <dbReference type="EMBL" id="NEA14152.1"/>
    </source>
</evidence>
<sequence>MALNVGAQDVGNRSTAQGPSKQPEKKATAPAPDKLLFQLPQQIRTTLDAELPGDDADPAAIIQACELRIDAALTVQKAIEHYGNETLFRYAGPAVRLAHRTKSWQDKLDPATDKPFRGFNPWCRHVGISKSQSYRMVNEEPVADALRSLNPGQLTTEQVDILAPVLRQHDAARCRRVWEVATKMGATDRKTLLKARDSLELTVAEEADDDDRQPGKAGGERVPVVRFQAGRYDRESVRTAVRSDPEFARLLARDILAELEHLQGTEQPQSS</sequence>
<evidence type="ECO:0000256" key="1">
    <source>
        <dbReference type="SAM" id="MobiDB-lite"/>
    </source>
</evidence>
<gene>
    <name evidence="2" type="ORF">G3I29_01050</name>
</gene>
<proteinExistence type="predicted"/>
<protein>
    <submittedName>
        <fullName evidence="2">Uncharacterized protein</fullName>
    </submittedName>
</protein>
<dbReference type="AlphaFoldDB" id="A0A6N9TV60"/>
<comment type="caution">
    <text evidence="2">The sequence shown here is derived from an EMBL/GenBank/DDBJ whole genome shotgun (WGS) entry which is preliminary data.</text>
</comment>
<organism evidence="2 3">
    <name type="scientific">Streptomyces halstedii</name>
    <dbReference type="NCBI Taxonomy" id="1944"/>
    <lineage>
        <taxon>Bacteria</taxon>
        <taxon>Bacillati</taxon>
        <taxon>Actinomycetota</taxon>
        <taxon>Actinomycetes</taxon>
        <taxon>Kitasatosporales</taxon>
        <taxon>Streptomycetaceae</taxon>
        <taxon>Streptomyces</taxon>
    </lineage>
</organism>
<dbReference type="RefSeq" id="WP_164342088.1">
    <property type="nucleotide sequence ID" value="NZ_JAAGLQ010000022.1"/>
</dbReference>
<name>A0A6N9TV60_STRHA</name>
<reference evidence="2 3" key="1">
    <citation type="submission" date="2020-01" db="EMBL/GenBank/DDBJ databases">
        <title>Insect and environment-associated Actinomycetes.</title>
        <authorList>
            <person name="Currrie C."/>
            <person name="Chevrette M."/>
            <person name="Carlson C."/>
            <person name="Stubbendieck R."/>
            <person name="Wendt-Pienkowski E."/>
        </authorList>
    </citation>
    <scope>NUCLEOTIDE SEQUENCE [LARGE SCALE GENOMIC DNA]</scope>
    <source>
        <strain evidence="2 3">SID11342</strain>
    </source>
</reference>